<dbReference type="InParanoid" id="A0A0U9I841"/>
<dbReference type="Proteomes" id="UP000054558">
    <property type="component" value="Chromosome Pltd"/>
</dbReference>
<evidence type="ECO:0000256" key="1">
    <source>
        <dbReference type="ARBA" id="ARBA00009846"/>
    </source>
</evidence>
<keyword evidence="4" id="KW-0934">Plastid</keyword>
<keyword evidence="5" id="KW-1185">Reference proteome</keyword>
<dbReference type="PANTHER" id="PTHR33787">
    <property type="match status" value="1"/>
</dbReference>
<geneLocation type="chloroplast" evidence="4"/>
<keyword evidence="4" id="KW-0150">Chloroplast</keyword>
<dbReference type="EMBL" id="DF238762">
    <property type="protein sequence ID" value="GAQ93686.1"/>
    <property type="molecule type" value="Genomic_DNA"/>
</dbReference>
<evidence type="ECO:0000313" key="5">
    <source>
        <dbReference type="Proteomes" id="UP000054558"/>
    </source>
</evidence>
<evidence type="ECO:0000313" key="3">
    <source>
        <dbReference type="EMBL" id="GAQ93686.1"/>
    </source>
</evidence>
<keyword evidence="2" id="KW-1133">Transmembrane helix</keyword>
<evidence type="ECO:0000256" key="2">
    <source>
        <dbReference type="SAM" id="Phobius"/>
    </source>
</evidence>
<keyword evidence="2" id="KW-0812">Transmembrane</keyword>
<dbReference type="AlphaFoldDB" id="A0A0U9I841"/>
<keyword evidence="2" id="KW-0472">Membrane</keyword>
<organism evidence="4 5">
    <name type="scientific">Klebsormidium nitens</name>
    <name type="common">Green alga</name>
    <name type="synonym">Ulothrix nitens</name>
    <dbReference type="NCBI Taxonomy" id="105231"/>
    <lineage>
        <taxon>Eukaryota</taxon>
        <taxon>Viridiplantae</taxon>
        <taxon>Streptophyta</taxon>
        <taxon>Klebsormidiophyceae</taxon>
        <taxon>Klebsormidiales</taxon>
        <taxon>Klebsormidiaceae</taxon>
        <taxon>Klebsormidium</taxon>
    </lineage>
</organism>
<dbReference type="Pfam" id="PF04483">
    <property type="entry name" value="DUF565"/>
    <property type="match status" value="1"/>
</dbReference>
<comment type="similarity">
    <text evidence="1">Belongs to the ycf20 family.</text>
</comment>
<protein>
    <submittedName>
        <fullName evidence="4">Hypothetical chloroplast RF20</fullName>
    </submittedName>
</protein>
<proteinExistence type="inferred from homology"/>
<dbReference type="OrthoDB" id="2020738at2759"/>
<sequence length="124" mass="13272">MPNSIPVLHTGSRQGLSLTAAMLFLLAGFFQATTLSTVLGQTGDWDVLASAGLVALTELAGVCLYKSSFHLFFKKAKIVFVLVRRIKLPLSIQSPAPGWAAKAANMWKIGLVYGLFVDGFKLGS</sequence>
<gene>
    <name evidence="4" type="primary">ycf20b</name>
    <name evidence="3" type="synonym">ycf20a</name>
    <name evidence="3" type="ORF">KFL_018130020</name>
    <name evidence="4" type="ORF">KFL_018131570</name>
</gene>
<name>A0A0U9I841_KLENI</name>
<feature type="transmembrane region" description="Helical" evidence="2">
    <location>
        <begin position="48"/>
        <end position="65"/>
    </location>
</feature>
<dbReference type="EMBL" id="DF238762">
    <property type="protein sequence ID" value="GAQ93798.1"/>
    <property type="molecule type" value="Genomic_DNA"/>
</dbReference>
<dbReference type="PANTHER" id="PTHR33787:SF3">
    <property type="entry name" value="YCF20-LIKE PROTEIN"/>
    <property type="match status" value="1"/>
</dbReference>
<evidence type="ECO:0000313" key="4">
    <source>
        <dbReference type="EMBL" id="GAQ93798.1"/>
    </source>
</evidence>
<dbReference type="InterPro" id="IPR007572">
    <property type="entry name" value="Uncharacterised_Ycf20"/>
</dbReference>
<dbReference type="OMA" id="RGIIIMF"/>
<reference evidence="4 5" key="1">
    <citation type="journal article" date="2014" name="Nat. Commun.">
        <title>Klebsormidium flaccidum genome reveals primary factors for plant terrestrial adaptation.</title>
        <authorList>
            <person name="Hori K."/>
            <person name="Maruyama F."/>
            <person name="Fujisawa T."/>
            <person name="Togashi T."/>
            <person name="Yamamoto N."/>
            <person name="Seo M."/>
            <person name="Sato S."/>
            <person name="Yamada T."/>
            <person name="Mori H."/>
            <person name="Tajima N."/>
            <person name="Moriyama T."/>
            <person name="Ikeuchi M."/>
            <person name="Watanabe M."/>
            <person name="Wada H."/>
            <person name="Kobayashi K."/>
            <person name="Saito M."/>
            <person name="Masuda T."/>
            <person name="Sasaki-Sekimoto Y."/>
            <person name="Mashiguchi K."/>
            <person name="Awai K."/>
            <person name="Shimojima M."/>
            <person name="Masuda S."/>
            <person name="Iwai M."/>
            <person name="Nobusawa T."/>
            <person name="Narise T."/>
            <person name="Kondo S."/>
            <person name="Saito H."/>
            <person name="Sato R."/>
            <person name="Murakawa M."/>
            <person name="Ihara Y."/>
            <person name="Oshima-Yamada Y."/>
            <person name="Ohtaka K."/>
            <person name="Satoh M."/>
            <person name="Sonobe K."/>
            <person name="Ishii M."/>
            <person name="Ohtani R."/>
            <person name="Kanamori-Sato M."/>
            <person name="Honoki R."/>
            <person name="Miyazaki D."/>
            <person name="Mochizuki H."/>
            <person name="Umetsu J."/>
            <person name="Higashi K."/>
            <person name="Shibata D."/>
            <person name="Kamiya Y."/>
            <person name="Sato N."/>
            <person name="Nakamura Y."/>
            <person name="Tabata S."/>
            <person name="Ida S."/>
            <person name="Kurokawa K."/>
            <person name="Ohta H."/>
        </authorList>
    </citation>
    <scope>NUCLEOTIDE SEQUENCE [LARGE SCALE GENOMIC DNA]</scope>
    <source>
        <strain evidence="4 5">NIES-2285</strain>
    </source>
</reference>
<accession>A0A0U9I841</accession>